<dbReference type="InterPro" id="IPR006665">
    <property type="entry name" value="OmpA-like"/>
</dbReference>
<keyword evidence="8 10" id="KW-0472">Membrane</keyword>
<accession>A0A2S5TCH9</accession>
<dbReference type="GO" id="GO:0015288">
    <property type="term" value="F:porin activity"/>
    <property type="evidence" value="ECO:0007669"/>
    <property type="project" value="UniProtKB-KW"/>
</dbReference>
<dbReference type="PRINTS" id="PR01023">
    <property type="entry name" value="NAFLGMOTY"/>
</dbReference>
<dbReference type="InterPro" id="IPR050330">
    <property type="entry name" value="Bact_OuterMem_StrucFunc"/>
</dbReference>
<evidence type="ECO:0000256" key="2">
    <source>
        <dbReference type="ARBA" id="ARBA00022448"/>
    </source>
</evidence>
<gene>
    <name evidence="13" type="ORF">C3942_16770</name>
</gene>
<keyword evidence="14" id="KW-1185">Reference proteome</keyword>
<feature type="chain" id="PRO_5015729047" description="OmpA-like domain-containing protein" evidence="11">
    <location>
        <begin position="22"/>
        <end position="401"/>
    </location>
</feature>
<dbReference type="AlphaFoldDB" id="A0A2S5TCH9"/>
<evidence type="ECO:0000256" key="11">
    <source>
        <dbReference type="SAM" id="SignalP"/>
    </source>
</evidence>
<dbReference type="SUPFAM" id="SSF56925">
    <property type="entry name" value="OMPA-like"/>
    <property type="match status" value="1"/>
</dbReference>
<protein>
    <recommendedName>
        <fullName evidence="12">OmpA-like domain-containing protein</fullName>
    </recommendedName>
</protein>
<comment type="caution">
    <text evidence="13">The sequence shown here is derived from an EMBL/GenBank/DDBJ whole genome shotgun (WGS) entry which is preliminary data.</text>
</comment>
<evidence type="ECO:0000259" key="12">
    <source>
        <dbReference type="PROSITE" id="PS51123"/>
    </source>
</evidence>
<dbReference type="PRINTS" id="PR01021">
    <property type="entry name" value="OMPADOMAIN"/>
</dbReference>
<keyword evidence="4" id="KW-0812">Transmembrane</keyword>
<dbReference type="CDD" id="cd07185">
    <property type="entry name" value="OmpA_C-like"/>
    <property type="match status" value="1"/>
</dbReference>
<dbReference type="Gene3D" id="2.40.160.20">
    <property type="match status" value="1"/>
</dbReference>
<dbReference type="GO" id="GO:0006811">
    <property type="term" value="P:monoatomic ion transport"/>
    <property type="evidence" value="ECO:0007669"/>
    <property type="project" value="UniProtKB-KW"/>
</dbReference>
<evidence type="ECO:0000256" key="6">
    <source>
        <dbReference type="ARBA" id="ARBA00023065"/>
    </source>
</evidence>
<keyword evidence="9" id="KW-0998">Cell outer membrane</keyword>
<dbReference type="SUPFAM" id="SSF103647">
    <property type="entry name" value="TSP type-3 repeat"/>
    <property type="match status" value="1"/>
</dbReference>
<dbReference type="InterPro" id="IPR003367">
    <property type="entry name" value="Thrombospondin_3-like_rpt"/>
</dbReference>
<dbReference type="GO" id="GO:0009279">
    <property type="term" value="C:cell outer membrane"/>
    <property type="evidence" value="ECO:0007669"/>
    <property type="project" value="UniProtKB-SubCell"/>
</dbReference>
<dbReference type="InterPro" id="IPR036737">
    <property type="entry name" value="OmpA-like_sf"/>
</dbReference>
<organism evidence="13 14">
    <name type="scientific">Solimonas fluminis</name>
    <dbReference type="NCBI Taxonomy" id="2086571"/>
    <lineage>
        <taxon>Bacteria</taxon>
        <taxon>Pseudomonadati</taxon>
        <taxon>Pseudomonadota</taxon>
        <taxon>Gammaproteobacteria</taxon>
        <taxon>Nevskiales</taxon>
        <taxon>Nevskiaceae</taxon>
        <taxon>Solimonas</taxon>
    </lineage>
</organism>
<dbReference type="OrthoDB" id="9782229at2"/>
<keyword evidence="2" id="KW-0813">Transport</keyword>
<evidence type="ECO:0000256" key="10">
    <source>
        <dbReference type="PROSITE-ProRule" id="PRU00473"/>
    </source>
</evidence>
<keyword evidence="6" id="KW-0406">Ion transport</keyword>
<keyword evidence="5 11" id="KW-0732">Signal</keyword>
<dbReference type="PROSITE" id="PS51123">
    <property type="entry name" value="OMPA_2"/>
    <property type="match status" value="1"/>
</dbReference>
<dbReference type="InterPro" id="IPR028974">
    <property type="entry name" value="TSP_type-3_rpt"/>
</dbReference>
<dbReference type="SUPFAM" id="SSF103088">
    <property type="entry name" value="OmpA-like"/>
    <property type="match status" value="1"/>
</dbReference>
<evidence type="ECO:0000256" key="5">
    <source>
        <dbReference type="ARBA" id="ARBA00022729"/>
    </source>
</evidence>
<dbReference type="Pfam" id="PF00691">
    <property type="entry name" value="OmpA"/>
    <property type="match status" value="1"/>
</dbReference>
<evidence type="ECO:0000256" key="1">
    <source>
        <dbReference type="ARBA" id="ARBA00004571"/>
    </source>
</evidence>
<dbReference type="PANTHER" id="PTHR30329:SF21">
    <property type="entry name" value="LIPOPROTEIN YIAD-RELATED"/>
    <property type="match status" value="1"/>
</dbReference>
<dbReference type="PROSITE" id="PS01068">
    <property type="entry name" value="OMPA_1"/>
    <property type="match status" value="1"/>
</dbReference>
<evidence type="ECO:0000256" key="9">
    <source>
        <dbReference type="ARBA" id="ARBA00023237"/>
    </source>
</evidence>
<comment type="subcellular location">
    <subcellularLocation>
        <location evidence="1">Cell outer membrane</location>
        <topology evidence="1">Multi-pass membrane protein</topology>
    </subcellularLocation>
</comment>
<evidence type="ECO:0000313" key="14">
    <source>
        <dbReference type="Proteomes" id="UP000238220"/>
    </source>
</evidence>
<feature type="domain" description="OmpA-like" evidence="12">
    <location>
        <begin position="287"/>
        <end position="401"/>
    </location>
</feature>
<feature type="signal peptide" evidence="11">
    <location>
        <begin position="1"/>
        <end position="21"/>
    </location>
</feature>
<dbReference type="Gene3D" id="3.30.1330.60">
    <property type="entry name" value="OmpA-like domain"/>
    <property type="match status" value="1"/>
</dbReference>
<reference evidence="13 14" key="1">
    <citation type="submission" date="2018-02" db="EMBL/GenBank/DDBJ databases">
        <title>Genome sequencing of Solimonas sp. HR-BB.</title>
        <authorList>
            <person name="Lee Y."/>
            <person name="Jeon C.O."/>
        </authorList>
    </citation>
    <scope>NUCLEOTIDE SEQUENCE [LARGE SCALE GENOMIC DNA]</scope>
    <source>
        <strain evidence="13 14">HR-BB</strain>
    </source>
</reference>
<dbReference type="Pfam" id="PF02412">
    <property type="entry name" value="TSP_3"/>
    <property type="match status" value="2"/>
</dbReference>
<dbReference type="InterPro" id="IPR006690">
    <property type="entry name" value="OMPA-like_CS"/>
</dbReference>
<dbReference type="InterPro" id="IPR006664">
    <property type="entry name" value="OMP_bac"/>
</dbReference>
<dbReference type="PANTHER" id="PTHR30329">
    <property type="entry name" value="STATOR ELEMENT OF FLAGELLAR MOTOR COMPLEX"/>
    <property type="match status" value="1"/>
</dbReference>
<keyword evidence="7" id="KW-0626">Porin</keyword>
<evidence type="ECO:0000313" key="13">
    <source>
        <dbReference type="EMBL" id="PPE72704.1"/>
    </source>
</evidence>
<dbReference type="Proteomes" id="UP000238220">
    <property type="component" value="Unassembled WGS sequence"/>
</dbReference>
<keyword evidence="3" id="KW-1134">Transmembrane beta strand</keyword>
<name>A0A2S5TCH9_9GAMM</name>
<sequence>MRMRIISAAALAMFSVAPAYAVTTDGYEIPYVGAFYSYEIGDSARDSDDGQGFQLNIGMPIDWGSNNALELSFLDVGREREIDGNKDYQSALSLDLVHHYGEPQTGVKYVPRFKPFVLAGVNLIQEDVRGDDHVHGGLNVGAGLLFPLPWYGLGIRTEARAQAQYNDESVSGEDYLIDYRFNVGLQVPLTPFFAERSEPVGKPGECEISVVDPVTGRSDCAVDTDADGIFDSVDQCPGTPPGTPVNTNGCPVASTGTDTDGDGVPDVADRCPETKRGLTVDVAGCVVGQTMTLQGVKFHNNSAELTEDSRGILDGVARTLSSQKNLAVEIGGHTDAIGTEAFNLLLSQQRAESVRQYLIGRGIDSGRMTAQGYGEFQPVASNENEAGRESNRRVEFKIIVE</sequence>
<dbReference type="InterPro" id="IPR011250">
    <property type="entry name" value="OMP/PagP_B-barrel"/>
</dbReference>
<evidence type="ECO:0000256" key="3">
    <source>
        <dbReference type="ARBA" id="ARBA00022452"/>
    </source>
</evidence>
<evidence type="ECO:0000256" key="7">
    <source>
        <dbReference type="ARBA" id="ARBA00023114"/>
    </source>
</evidence>
<dbReference type="GO" id="GO:0046930">
    <property type="term" value="C:pore complex"/>
    <property type="evidence" value="ECO:0007669"/>
    <property type="project" value="UniProtKB-KW"/>
</dbReference>
<dbReference type="GO" id="GO:0005509">
    <property type="term" value="F:calcium ion binding"/>
    <property type="evidence" value="ECO:0007669"/>
    <property type="project" value="InterPro"/>
</dbReference>
<dbReference type="EMBL" id="PSNW01000010">
    <property type="protein sequence ID" value="PPE72704.1"/>
    <property type="molecule type" value="Genomic_DNA"/>
</dbReference>
<evidence type="ECO:0000256" key="4">
    <source>
        <dbReference type="ARBA" id="ARBA00022692"/>
    </source>
</evidence>
<proteinExistence type="predicted"/>
<evidence type="ECO:0000256" key="8">
    <source>
        <dbReference type="ARBA" id="ARBA00023136"/>
    </source>
</evidence>
<dbReference type="GO" id="GO:0007155">
    <property type="term" value="P:cell adhesion"/>
    <property type="evidence" value="ECO:0007669"/>
    <property type="project" value="InterPro"/>
</dbReference>